<dbReference type="Proteomes" id="UP000000370">
    <property type="component" value="Chromosome"/>
</dbReference>
<dbReference type="eggNOG" id="ENOG5032T2R">
    <property type="taxonomic scope" value="Bacteria"/>
</dbReference>
<dbReference type="Gene3D" id="2.40.10.220">
    <property type="entry name" value="predicted glycosyltransferase like domains"/>
    <property type="match status" value="1"/>
</dbReference>
<dbReference type="GO" id="GO:0035438">
    <property type="term" value="F:cyclic-di-GMP binding"/>
    <property type="evidence" value="ECO:0007669"/>
    <property type="project" value="InterPro"/>
</dbReference>
<protein>
    <submittedName>
        <fullName evidence="2">Type IV pilus assembly PilZ</fullName>
    </submittedName>
</protein>
<keyword evidence="3" id="KW-1185">Reference proteome</keyword>
<evidence type="ECO:0000313" key="2">
    <source>
        <dbReference type="EMBL" id="ABX41027.1"/>
    </source>
</evidence>
<evidence type="ECO:0000259" key="1">
    <source>
        <dbReference type="Pfam" id="PF07238"/>
    </source>
</evidence>
<feature type="domain" description="PilZ" evidence="1">
    <location>
        <begin position="3"/>
        <end position="113"/>
    </location>
</feature>
<dbReference type="AlphaFoldDB" id="A9KJ28"/>
<name>A9KJ28_LACP7</name>
<gene>
    <name evidence="2" type="ordered locus">Cphy_0640</name>
</gene>
<dbReference type="RefSeq" id="WP_012198671.1">
    <property type="nucleotide sequence ID" value="NC_010001.1"/>
</dbReference>
<dbReference type="EMBL" id="CP000885">
    <property type="protein sequence ID" value="ABX41027.1"/>
    <property type="molecule type" value="Genomic_DNA"/>
</dbReference>
<dbReference type="Pfam" id="PF07238">
    <property type="entry name" value="PilZ"/>
    <property type="match status" value="1"/>
</dbReference>
<dbReference type="KEGG" id="cpy:Cphy_0640"/>
<dbReference type="OrthoDB" id="1954087at2"/>
<dbReference type="InterPro" id="IPR009875">
    <property type="entry name" value="PilZ_domain"/>
</dbReference>
<reference evidence="3" key="1">
    <citation type="submission" date="2007-11" db="EMBL/GenBank/DDBJ databases">
        <title>Complete genome sequence of Clostridium phytofermentans ISDg.</title>
        <authorList>
            <person name="Leschine S.B."/>
            <person name="Warnick T.A."/>
            <person name="Blanchard J.L."/>
            <person name="Schnell D.J."/>
            <person name="Petit E.L."/>
            <person name="LaTouf W.G."/>
            <person name="Copeland A."/>
            <person name="Lucas S."/>
            <person name="Lapidus A."/>
            <person name="Barry K."/>
            <person name="Glavina del Rio T."/>
            <person name="Dalin E."/>
            <person name="Tice H."/>
            <person name="Pitluck S."/>
            <person name="Kiss H."/>
            <person name="Brettin T."/>
            <person name="Bruce D."/>
            <person name="Detter J.C."/>
            <person name="Han C."/>
            <person name="Kuske C."/>
            <person name="Schmutz J."/>
            <person name="Larimer F."/>
            <person name="Land M."/>
            <person name="Hauser L."/>
            <person name="Kyrpides N."/>
            <person name="Kim E.A."/>
            <person name="Richardson P."/>
        </authorList>
    </citation>
    <scope>NUCLEOTIDE SEQUENCE [LARGE SCALE GENOMIC DNA]</scope>
    <source>
        <strain evidence="3">ATCC 700394 / DSM 18823 / ISDg</strain>
    </source>
</reference>
<sequence length="130" mass="15032">MQEKRREKRIDVTLYLKISTLFKQDNVLVQNIDAPITVINISRGGIGFYSKSNLPIGFYFNACIQLGDEDAKLYCVVKIIRAEEVKETSHALYDIEEENDQSIYRYGCEFIGMAPVLSYIFENFEKSLED</sequence>
<accession>A9KJ28</accession>
<organism evidence="2 3">
    <name type="scientific">Lachnoclostridium phytofermentans (strain ATCC 700394 / DSM 18823 / ISDg)</name>
    <name type="common">Clostridium phytofermentans</name>
    <dbReference type="NCBI Taxonomy" id="357809"/>
    <lineage>
        <taxon>Bacteria</taxon>
        <taxon>Bacillati</taxon>
        <taxon>Bacillota</taxon>
        <taxon>Clostridia</taxon>
        <taxon>Lachnospirales</taxon>
        <taxon>Lachnospiraceae</taxon>
    </lineage>
</organism>
<proteinExistence type="predicted"/>
<dbReference type="HOGENOM" id="CLU_146551_0_0_9"/>
<evidence type="ECO:0000313" key="3">
    <source>
        <dbReference type="Proteomes" id="UP000000370"/>
    </source>
</evidence>